<dbReference type="EMBL" id="BART01007131">
    <property type="protein sequence ID" value="GAG54279.1"/>
    <property type="molecule type" value="Genomic_DNA"/>
</dbReference>
<comment type="caution">
    <text evidence="2">The sequence shown here is derived from an EMBL/GenBank/DDBJ whole genome shotgun (WGS) entry which is preliminary data.</text>
</comment>
<feature type="compositionally biased region" description="Basic and acidic residues" evidence="1">
    <location>
        <begin position="288"/>
        <end position="318"/>
    </location>
</feature>
<feature type="compositionally biased region" description="Basic and acidic residues" evidence="1">
    <location>
        <begin position="243"/>
        <end position="270"/>
    </location>
</feature>
<name>X0YEC1_9ZZZZ</name>
<protein>
    <submittedName>
        <fullName evidence="2">Uncharacterized protein</fullName>
    </submittedName>
</protein>
<feature type="compositionally biased region" description="Acidic residues" evidence="1">
    <location>
        <begin position="319"/>
        <end position="328"/>
    </location>
</feature>
<evidence type="ECO:0000256" key="1">
    <source>
        <dbReference type="SAM" id="MobiDB-lite"/>
    </source>
</evidence>
<proteinExistence type="predicted"/>
<feature type="compositionally biased region" description="Basic and acidic residues" evidence="1">
    <location>
        <begin position="329"/>
        <end position="350"/>
    </location>
</feature>
<evidence type="ECO:0000313" key="2">
    <source>
        <dbReference type="EMBL" id="GAG54279.1"/>
    </source>
</evidence>
<feature type="non-terminal residue" evidence="2">
    <location>
        <position position="1"/>
    </location>
</feature>
<feature type="region of interest" description="Disordered" evidence="1">
    <location>
        <begin position="243"/>
        <end position="350"/>
    </location>
</feature>
<sequence length="350" mass="40568">VVARQEKIGNKHFTKLYHVYSPTRISSIKGLYGATESRAITQIHTKAPKTDARGELDPENDREKGDWAYIRNGCYLFMLQNWKRIKQEYDNFNENVDIKQRDMQLWKPLLVLAKIIDKDLFERVKKFAEKISTQRTEDYLPEGTFDYDLLEIMANLIKEGQNKIFVEDIKQVYKANNPEQKIHRGFNRSASVRISNMGFDVYRKKDHHKGAYFEMTQDLFDNSAILLNPSLIIGSSQVMCKRDEGTEGTRANQKGEIEKQEKIIDIKTDNKSSQSSQSSQYTINNNNIRDEEGTKGTNKDNPPHRTTIKEQEKVKVEDIEPEEIEEAIETEKIEDLSEVSSEKGDLHDEP</sequence>
<gene>
    <name evidence="2" type="ORF">S01H4_16278</name>
</gene>
<reference evidence="2" key="1">
    <citation type="journal article" date="2014" name="Front. Microbiol.">
        <title>High frequency of phylogenetically diverse reductive dehalogenase-homologous genes in deep subseafloor sedimentary metagenomes.</title>
        <authorList>
            <person name="Kawai M."/>
            <person name="Futagami T."/>
            <person name="Toyoda A."/>
            <person name="Takaki Y."/>
            <person name="Nishi S."/>
            <person name="Hori S."/>
            <person name="Arai W."/>
            <person name="Tsubouchi T."/>
            <person name="Morono Y."/>
            <person name="Uchiyama I."/>
            <person name="Ito T."/>
            <person name="Fujiyama A."/>
            <person name="Inagaki F."/>
            <person name="Takami H."/>
        </authorList>
    </citation>
    <scope>NUCLEOTIDE SEQUENCE</scope>
    <source>
        <strain evidence="2">Expedition CK06-06</strain>
    </source>
</reference>
<dbReference type="AlphaFoldDB" id="X0YEC1"/>
<accession>X0YEC1</accession>
<organism evidence="2">
    <name type="scientific">marine sediment metagenome</name>
    <dbReference type="NCBI Taxonomy" id="412755"/>
    <lineage>
        <taxon>unclassified sequences</taxon>
        <taxon>metagenomes</taxon>
        <taxon>ecological metagenomes</taxon>
    </lineage>
</organism>